<protein>
    <submittedName>
        <fullName evidence="1">Uncharacterized protein</fullName>
    </submittedName>
</protein>
<reference evidence="1" key="1">
    <citation type="submission" date="2019-03" db="EMBL/GenBank/DDBJ databases">
        <title>Metabolic reconstructions from genomes of highly enriched 'Candidatus Accumulibacter' and 'Candidatus Competibacter' bioreactor populations.</title>
        <authorList>
            <person name="Annavajhala M.K."/>
            <person name="Welles L."/>
            <person name="Abbas B."/>
            <person name="Sorokin D."/>
            <person name="Park H."/>
            <person name="Van Loosdrecht M."/>
            <person name="Chandran K."/>
        </authorList>
    </citation>
    <scope>NUCLEOTIDE SEQUENCE</scope>
    <source>
        <strain evidence="1">SBR_L</strain>
    </source>
</reference>
<name>A0ABX1T3S0_9PROT</name>
<dbReference type="RefSeq" id="WP_169069255.1">
    <property type="nucleotide sequence ID" value="NZ_SPMX01000006.1"/>
</dbReference>
<comment type="caution">
    <text evidence="1">The sequence shown here is derived from an EMBL/GenBank/DDBJ whole genome shotgun (WGS) entry which is preliminary data.</text>
</comment>
<proteinExistence type="predicted"/>
<gene>
    <name evidence="1" type="ORF">E4Q08_02835</name>
</gene>
<organism evidence="1 2">
    <name type="scientific">Candidatus Accumulibacter contiguus</name>
    <dbReference type="NCBI Taxonomy" id="2954381"/>
    <lineage>
        <taxon>Bacteria</taxon>
        <taxon>Pseudomonadati</taxon>
        <taxon>Pseudomonadota</taxon>
        <taxon>Betaproteobacteria</taxon>
        <taxon>Candidatus Accumulibacter</taxon>
    </lineage>
</organism>
<sequence length="95" mass="10631">MMGNIVQKYLNISSNSKGSAMTVDPHMLTKLVWSAFDLVALLEKYENFLDSMSLNSIKANIDKVQIRLGKTGEARLLATLLDEKKQARCRLCALL</sequence>
<evidence type="ECO:0000313" key="1">
    <source>
        <dbReference type="EMBL" id="NMQ04269.1"/>
    </source>
</evidence>
<dbReference type="Proteomes" id="UP000886469">
    <property type="component" value="Unassembled WGS sequence"/>
</dbReference>
<evidence type="ECO:0000313" key="2">
    <source>
        <dbReference type="Proteomes" id="UP000886469"/>
    </source>
</evidence>
<keyword evidence="2" id="KW-1185">Reference proteome</keyword>
<dbReference type="EMBL" id="SPMX01000006">
    <property type="protein sequence ID" value="NMQ04269.1"/>
    <property type="molecule type" value="Genomic_DNA"/>
</dbReference>
<accession>A0ABX1T3S0</accession>